<dbReference type="SUPFAM" id="SSF46689">
    <property type="entry name" value="Homeodomain-like"/>
    <property type="match status" value="1"/>
</dbReference>
<sequence>MTRNKYSDEFKEQIIRECQETGNVALVARRHEISSNTIHTWIRKYRQQGSVKSLPRGEAVRAKALEQRLKEVSQQNDQLKRLLAEKELELAILREIRDLKNPH</sequence>
<dbReference type="InterPro" id="IPR009057">
    <property type="entry name" value="Homeodomain-like_sf"/>
</dbReference>
<evidence type="ECO:0000313" key="3">
    <source>
        <dbReference type="Proteomes" id="UP000198828"/>
    </source>
</evidence>
<keyword evidence="3" id="KW-1185">Reference proteome</keyword>
<dbReference type="Pfam" id="PF01527">
    <property type="entry name" value="HTH_Tnp_1"/>
    <property type="match status" value="1"/>
</dbReference>
<proteinExistence type="predicted"/>
<protein>
    <submittedName>
        <fullName evidence="2">Transposase and inactivated derivatives</fullName>
    </submittedName>
</protein>
<gene>
    <name evidence="2" type="ORF">SAMN05660923_03135</name>
</gene>
<dbReference type="Gene3D" id="1.10.10.60">
    <property type="entry name" value="Homeodomain-like"/>
    <property type="match status" value="1"/>
</dbReference>
<feature type="coiled-coil region" evidence="1">
    <location>
        <begin position="62"/>
        <end position="96"/>
    </location>
</feature>
<dbReference type="GO" id="GO:0004803">
    <property type="term" value="F:transposase activity"/>
    <property type="evidence" value="ECO:0007669"/>
    <property type="project" value="InterPro"/>
</dbReference>
<evidence type="ECO:0000313" key="2">
    <source>
        <dbReference type="EMBL" id="SDX90425.1"/>
    </source>
</evidence>
<reference evidence="2 3" key="1">
    <citation type="submission" date="2016-10" db="EMBL/GenBank/DDBJ databases">
        <authorList>
            <person name="de Groot N.N."/>
        </authorList>
    </citation>
    <scope>NUCLEOTIDE SEQUENCE [LARGE SCALE GENOMIC DNA]</scope>
    <source>
        <strain evidence="2 3">DSM 23310</strain>
    </source>
</reference>
<dbReference type="EMBL" id="FNNG01000036">
    <property type="protein sequence ID" value="SDX90425.1"/>
    <property type="molecule type" value="Genomic_DNA"/>
</dbReference>
<dbReference type="AlphaFoldDB" id="A0A1H3FHV9"/>
<dbReference type="InterPro" id="IPR002514">
    <property type="entry name" value="Transposase_8"/>
</dbReference>
<dbReference type="Proteomes" id="UP000198828">
    <property type="component" value="Unassembled WGS sequence"/>
</dbReference>
<keyword evidence="1" id="KW-0175">Coiled coil</keyword>
<organism evidence="2 3">
    <name type="scientific">Tepidimicrobium xylanilyticum</name>
    <dbReference type="NCBI Taxonomy" id="1123352"/>
    <lineage>
        <taxon>Bacteria</taxon>
        <taxon>Bacillati</taxon>
        <taxon>Bacillota</taxon>
        <taxon>Tissierellia</taxon>
        <taxon>Tissierellales</taxon>
        <taxon>Tepidimicrobiaceae</taxon>
        <taxon>Tepidimicrobium</taxon>
    </lineage>
</organism>
<name>A0A1H3FHV9_9FIRM</name>
<accession>A0A1H3FHV9</accession>
<dbReference type="GO" id="GO:0006313">
    <property type="term" value="P:DNA transposition"/>
    <property type="evidence" value="ECO:0007669"/>
    <property type="project" value="InterPro"/>
</dbReference>
<evidence type="ECO:0000256" key="1">
    <source>
        <dbReference type="SAM" id="Coils"/>
    </source>
</evidence>
<dbReference type="GO" id="GO:0003677">
    <property type="term" value="F:DNA binding"/>
    <property type="evidence" value="ECO:0007669"/>
    <property type="project" value="InterPro"/>
</dbReference>